<keyword evidence="3 8" id="KW-0808">Transferase</keyword>
<keyword evidence="9" id="KW-1185">Reference proteome</keyword>
<dbReference type="EMBL" id="CP099547">
    <property type="protein sequence ID" value="USR79712.1"/>
    <property type="molecule type" value="Genomic_DNA"/>
</dbReference>
<evidence type="ECO:0000256" key="2">
    <source>
        <dbReference type="ARBA" id="ARBA00022603"/>
    </source>
</evidence>
<dbReference type="NCBIfam" id="TIGR00536">
    <property type="entry name" value="hemK_fam"/>
    <property type="match status" value="1"/>
</dbReference>
<keyword evidence="2 8" id="KW-0489">Methyltransferase</keyword>
<dbReference type="InterPro" id="IPR029063">
    <property type="entry name" value="SAM-dependent_MTases_sf"/>
</dbReference>
<dbReference type="SUPFAM" id="SSF53335">
    <property type="entry name" value="S-adenosyl-L-methionine-dependent methyltransferases"/>
    <property type="match status" value="1"/>
</dbReference>
<gene>
    <name evidence="8" type="primary">prmC</name>
    <name evidence="8" type="ORF">NG665_01600</name>
</gene>
<dbReference type="RefSeq" id="WP_252673577.1">
    <property type="nucleotide sequence ID" value="NZ_CP099547.1"/>
</dbReference>
<dbReference type="NCBIfam" id="TIGR03534">
    <property type="entry name" value="RF_mod_PrmC"/>
    <property type="match status" value="1"/>
</dbReference>
<dbReference type="InterPro" id="IPR040758">
    <property type="entry name" value="PrmC_N"/>
</dbReference>
<sequence length="279" mass="30224">MATWGQAIACATQRFSDAGLASPEVDARLLAQWIHGSNPELSAQMTPGAQTKFDDATSRRAQFEPLQHIIGLMWFRYLELRSKPGVFIVRPETEMVAQAGIDVLEGLKVAEPVVVDLCTGSGAIAIAIATEVPRAHVWAVELDPTAYQLARLNNENYGSRVHMVQADAATALPQLRAAVDVVITNPPYVPQSLALPPEVLRDPPAALFGGGDDGLEIPRILVKRAYELLKPGGVLIMEHGDDQGKALVDFAQDNGFIHGSTGRDLTGRDRWLYAEKEGL</sequence>
<evidence type="ECO:0000256" key="4">
    <source>
        <dbReference type="ARBA" id="ARBA00022691"/>
    </source>
</evidence>
<dbReference type="InterPro" id="IPR007848">
    <property type="entry name" value="Small_mtfrase_dom"/>
</dbReference>
<dbReference type="Gene3D" id="1.10.8.10">
    <property type="entry name" value="DNA helicase RuvA subunit, C-terminal domain"/>
    <property type="match status" value="1"/>
</dbReference>
<dbReference type="InterPro" id="IPR050320">
    <property type="entry name" value="N5-glutamine_MTase"/>
</dbReference>
<protein>
    <recommendedName>
        <fullName evidence="1">peptide chain release factor N(5)-glutamine methyltransferase</fullName>
        <ecNumber evidence="1">2.1.1.297</ecNumber>
    </recommendedName>
</protein>
<feature type="domain" description="Methyltransferase small" evidence="6">
    <location>
        <begin position="103"/>
        <end position="191"/>
    </location>
</feature>
<dbReference type="InterPro" id="IPR004556">
    <property type="entry name" value="HemK-like"/>
</dbReference>
<evidence type="ECO:0000256" key="3">
    <source>
        <dbReference type="ARBA" id="ARBA00022679"/>
    </source>
</evidence>
<dbReference type="Gene3D" id="3.40.50.150">
    <property type="entry name" value="Vaccinia Virus protein VP39"/>
    <property type="match status" value="1"/>
</dbReference>
<dbReference type="Pfam" id="PF05175">
    <property type="entry name" value="MTS"/>
    <property type="match status" value="1"/>
</dbReference>
<dbReference type="PANTHER" id="PTHR18895:SF74">
    <property type="entry name" value="MTRF1L RELEASE FACTOR GLUTAMINE METHYLTRANSFERASE"/>
    <property type="match status" value="1"/>
</dbReference>
<keyword evidence="4" id="KW-0949">S-adenosyl-L-methionine</keyword>
<reference evidence="8" key="1">
    <citation type="submission" date="2022-06" db="EMBL/GenBank/DDBJ databases">
        <title>Complete Genome Sequence of Arcanobacterium pinnipediorum strain DSM 28752 isolated from a harbour seal.</title>
        <authorList>
            <person name="Borowiak M."/>
            <person name="Kreitlow A."/>
            <person name="Alssahen M."/>
            <person name="Malorny B."/>
            <person name="Laemmler C."/>
            <person name="Prenger-Berninghoff E."/>
            <person name="Siebert U."/>
            <person name="Ploetz M."/>
            <person name="Abdulmawjood A."/>
        </authorList>
    </citation>
    <scope>NUCLEOTIDE SEQUENCE</scope>
    <source>
        <strain evidence="8">DSM 28752</strain>
    </source>
</reference>
<dbReference type="PANTHER" id="PTHR18895">
    <property type="entry name" value="HEMK METHYLTRANSFERASE"/>
    <property type="match status" value="1"/>
</dbReference>
<organism evidence="8 9">
    <name type="scientific">Arcanobacterium pinnipediorum</name>
    <dbReference type="NCBI Taxonomy" id="1503041"/>
    <lineage>
        <taxon>Bacteria</taxon>
        <taxon>Bacillati</taxon>
        <taxon>Actinomycetota</taxon>
        <taxon>Actinomycetes</taxon>
        <taxon>Actinomycetales</taxon>
        <taxon>Actinomycetaceae</taxon>
        <taxon>Arcanobacterium</taxon>
    </lineage>
</organism>
<dbReference type="PROSITE" id="PS00092">
    <property type="entry name" value="N6_MTASE"/>
    <property type="match status" value="1"/>
</dbReference>
<accession>A0ABY5AHN1</accession>
<evidence type="ECO:0000259" key="7">
    <source>
        <dbReference type="Pfam" id="PF17827"/>
    </source>
</evidence>
<name>A0ABY5AHN1_9ACTO</name>
<dbReference type="InterPro" id="IPR019874">
    <property type="entry name" value="RF_methyltr_PrmC"/>
</dbReference>
<dbReference type="CDD" id="cd02440">
    <property type="entry name" value="AdoMet_MTases"/>
    <property type="match status" value="1"/>
</dbReference>
<evidence type="ECO:0000313" key="9">
    <source>
        <dbReference type="Proteomes" id="UP001056109"/>
    </source>
</evidence>
<dbReference type="Proteomes" id="UP001056109">
    <property type="component" value="Chromosome"/>
</dbReference>
<evidence type="ECO:0000256" key="1">
    <source>
        <dbReference type="ARBA" id="ARBA00012771"/>
    </source>
</evidence>
<evidence type="ECO:0000256" key="5">
    <source>
        <dbReference type="ARBA" id="ARBA00048391"/>
    </source>
</evidence>
<dbReference type="InterPro" id="IPR002052">
    <property type="entry name" value="DNA_methylase_N6_adenine_CS"/>
</dbReference>
<dbReference type="EC" id="2.1.1.297" evidence="1"/>
<dbReference type="GO" id="GO:0032259">
    <property type="term" value="P:methylation"/>
    <property type="evidence" value="ECO:0007669"/>
    <property type="project" value="UniProtKB-KW"/>
</dbReference>
<dbReference type="GO" id="GO:0102559">
    <property type="term" value="F:peptide chain release factor N(5)-glutamine methyltransferase activity"/>
    <property type="evidence" value="ECO:0007669"/>
    <property type="project" value="UniProtKB-EC"/>
</dbReference>
<dbReference type="Pfam" id="PF17827">
    <property type="entry name" value="PrmC_N"/>
    <property type="match status" value="1"/>
</dbReference>
<comment type="catalytic activity">
    <reaction evidence="5">
        <text>L-glutaminyl-[peptide chain release factor] + S-adenosyl-L-methionine = N(5)-methyl-L-glutaminyl-[peptide chain release factor] + S-adenosyl-L-homocysteine + H(+)</text>
        <dbReference type="Rhea" id="RHEA:42896"/>
        <dbReference type="Rhea" id="RHEA-COMP:10271"/>
        <dbReference type="Rhea" id="RHEA-COMP:10272"/>
        <dbReference type="ChEBI" id="CHEBI:15378"/>
        <dbReference type="ChEBI" id="CHEBI:30011"/>
        <dbReference type="ChEBI" id="CHEBI:57856"/>
        <dbReference type="ChEBI" id="CHEBI:59789"/>
        <dbReference type="ChEBI" id="CHEBI:61891"/>
        <dbReference type="EC" id="2.1.1.297"/>
    </reaction>
</comment>
<evidence type="ECO:0000259" key="6">
    <source>
        <dbReference type="Pfam" id="PF05175"/>
    </source>
</evidence>
<feature type="domain" description="Release factor glutamine methyltransferase N-terminal" evidence="7">
    <location>
        <begin position="6"/>
        <end position="71"/>
    </location>
</feature>
<evidence type="ECO:0000313" key="8">
    <source>
        <dbReference type="EMBL" id="USR79712.1"/>
    </source>
</evidence>
<proteinExistence type="predicted"/>